<dbReference type="Gene3D" id="3.40.462.20">
    <property type="match status" value="1"/>
</dbReference>
<evidence type="ECO:0000256" key="1">
    <source>
        <dbReference type="ARBA" id="ARBA00005466"/>
    </source>
</evidence>
<evidence type="ECO:0000259" key="5">
    <source>
        <dbReference type="PROSITE" id="PS51387"/>
    </source>
</evidence>
<dbReference type="PANTHER" id="PTHR42973:SF17">
    <property type="entry name" value="OXIDASE, PUTATIVE (AFU_ORTHOLOGUE AFUA_6G14340)-RELATED"/>
    <property type="match status" value="1"/>
</dbReference>
<dbReference type="InterPro" id="IPR012951">
    <property type="entry name" value="BBE"/>
</dbReference>
<dbReference type="SUPFAM" id="SSF56176">
    <property type="entry name" value="FAD-binding/transporter-associated domain-like"/>
    <property type="match status" value="1"/>
</dbReference>
<dbReference type="AlphaFoldDB" id="A0AAD9FS76"/>
<evidence type="ECO:0000256" key="4">
    <source>
        <dbReference type="ARBA" id="ARBA00023002"/>
    </source>
</evidence>
<dbReference type="Pfam" id="PF08031">
    <property type="entry name" value="BBE"/>
    <property type="match status" value="1"/>
</dbReference>
<comment type="caution">
    <text evidence="6">The sequence shown here is derived from an EMBL/GenBank/DDBJ whole genome shotgun (WGS) entry which is preliminary data.</text>
</comment>
<name>A0AAD9FS76_PAPLA</name>
<dbReference type="InterPro" id="IPR050416">
    <property type="entry name" value="FAD-linked_Oxidoreductase"/>
</dbReference>
<dbReference type="InterPro" id="IPR016166">
    <property type="entry name" value="FAD-bd_PCMH"/>
</dbReference>
<dbReference type="PROSITE" id="PS51387">
    <property type="entry name" value="FAD_PCMH"/>
    <property type="match status" value="1"/>
</dbReference>
<comment type="similarity">
    <text evidence="1">Belongs to the oxygen-dependent FAD-linked oxidoreductase family.</text>
</comment>
<evidence type="ECO:0000256" key="3">
    <source>
        <dbReference type="ARBA" id="ARBA00022827"/>
    </source>
</evidence>
<dbReference type="InterPro" id="IPR006094">
    <property type="entry name" value="Oxid_FAD_bind_N"/>
</dbReference>
<gene>
    <name evidence="6" type="ORF">DB88DRAFT_483245</name>
</gene>
<evidence type="ECO:0000256" key="2">
    <source>
        <dbReference type="ARBA" id="ARBA00022630"/>
    </source>
</evidence>
<dbReference type="Gene3D" id="3.30.465.10">
    <property type="match status" value="1"/>
</dbReference>
<dbReference type="InterPro" id="IPR036318">
    <property type="entry name" value="FAD-bd_PCMH-like_sf"/>
</dbReference>
<accession>A0AAD9FS76</accession>
<keyword evidence="4" id="KW-0560">Oxidoreductase</keyword>
<keyword evidence="7" id="KW-1185">Reference proteome</keyword>
<proteinExistence type="inferred from homology"/>
<keyword evidence="3" id="KW-0274">FAD</keyword>
<dbReference type="GO" id="GO:0071949">
    <property type="term" value="F:FAD binding"/>
    <property type="evidence" value="ECO:0007669"/>
    <property type="project" value="InterPro"/>
</dbReference>
<sequence>MTPHGICPQVGVGGHATIGGQGPSSRLYGMMVDQIISFDIVLANGQYLQNVTQDHPQYADLFWAVRGAAASFGIVTKIVVKIYPDLTSITHWTYEIVNGTPEQLSNAYDQFQAWAVDLKLSRKFASTCIITDGRLAVERTFFGTEEELAAEEDSDKFRAALDVEGVRVKVQKLNFVNYKAALIHWLEDRALSLGGGIPAKFYVKSLVLRADQAITPQLSTKLFNYIHDNQPKLALWFILSDLQGGRSNDLDLAKTSCFGHRNGMLFFQFYAIDPNLLTPTFSPQIKSFIEGMYNVVKDGIPNLQVRVYPGYVDPELGPDCEEIYWGDNAQKLRLVKAKYDPDNMFANPQSVRLP</sequence>
<dbReference type="GO" id="GO:0016491">
    <property type="term" value="F:oxidoreductase activity"/>
    <property type="evidence" value="ECO:0007669"/>
    <property type="project" value="UniProtKB-KW"/>
</dbReference>
<dbReference type="InterPro" id="IPR016169">
    <property type="entry name" value="FAD-bd_PCMH_sub2"/>
</dbReference>
<feature type="domain" description="FAD-binding PCMH-type" evidence="5">
    <location>
        <begin position="1"/>
        <end position="85"/>
    </location>
</feature>
<reference evidence="6" key="1">
    <citation type="submission" date="2023-02" db="EMBL/GenBank/DDBJ databases">
        <title>Identification and recombinant expression of a fungal hydrolase from Papiliotrema laurentii that hydrolyzes apple cutin and clears colloidal polyester polyurethane.</title>
        <authorList>
            <consortium name="DOE Joint Genome Institute"/>
            <person name="Roman V.A."/>
            <person name="Bojanowski C."/>
            <person name="Crable B.R."/>
            <person name="Wagner D.N."/>
            <person name="Hung C.S."/>
            <person name="Nadeau L.J."/>
            <person name="Schratz L."/>
            <person name="Haridas S."/>
            <person name="Pangilinan J."/>
            <person name="Lipzen A."/>
            <person name="Na H."/>
            <person name="Yan M."/>
            <person name="Ng V."/>
            <person name="Grigoriev I.V."/>
            <person name="Spatafora J.W."/>
            <person name="Barlow D."/>
            <person name="Biffinger J."/>
            <person name="Kelley-Loughnane N."/>
            <person name="Varaljay V.A."/>
            <person name="Crookes-Goodson W.J."/>
        </authorList>
    </citation>
    <scope>NUCLEOTIDE SEQUENCE</scope>
    <source>
        <strain evidence="6">5307AH</strain>
    </source>
</reference>
<organism evidence="6 7">
    <name type="scientific">Papiliotrema laurentii</name>
    <name type="common">Cryptococcus laurentii</name>
    <dbReference type="NCBI Taxonomy" id="5418"/>
    <lineage>
        <taxon>Eukaryota</taxon>
        <taxon>Fungi</taxon>
        <taxon>Dikarya</taxon>
        <taxon>Basidiomycota</taxon>
        <taxon>Agaricomycotina</taxon>
        <taxon>Tremellomycetes</taxon>
        <taxon>Tremellales</taxon>
        <taxon>Rhynchogastremaceae</taxon>
        <taxon>Papiliotrema</taxon>
    </lineage>
</organism>
<evidence type="ECO:0000313" key="7">
    <source>
        <dbReference type="Proteomes" id="UP001182556"/>
    </source>
</evidence>
<dbReference type="EMBL" id="JAODAN010000003">
    <property type="protein sequence ID" value="KAK1925247.1"/>
    <property type="molecule type" value="Genomic_DNA"/>
</dbReference>
<dbReference type="Proteomes" id="UP001182556">
    <property type="component" value="Unassembled WGS sequence"/>
</dbReference>
<dbReference type="Pfam" id="PF01565">
    <property type="entry name" value="FAD_binding_4"/>
    <property type="match status" value="1"/>
</dbReference>
<keyword evidence="2" id="KW-0285">Flavoprotein</keyword>
<protein>
    <recommendedName>
        <fullName evidence="5">FAD-binding PCMH-type domain-containing protein</fullName>
    </recommendedName>
</protein>
<evidence type="ECO:0000313" key="6">
    <source>
        <dbReference type="EMBL" id="KAK1925247.1"/>
    </source>
</evidence>
<dbReference type="PANTHER" id="PTHR42973">
    <property type="entry name" value="BINDING OXIDOREDUCTASE, PUTATIVE (AFU_ORTHOLOGUE AFUA_1G17690)-RELATED"/>
    <property type="match status" value="1"/>
</dbReference>